<reference evidence="2 3" key="1">
    <citation type="submission" date="2020-07" db="EMBL/GenBank/DDBJ databases">
        <title>Endozoicomonas sp. nov., isolated from sediment.</title>
        <authorList>
            <person name="Gu T."/>
        </authorList>
    </citation>
    <scope>NUCLEOTIDE SEQUENCE [LARGE SCALE GENOMIC DNA]</scope>
    <source>
        <strain evidence="2 3">SM1973</strain>
    </source>
</reference>
<protein>
    <submittedName>
        <fullName evidence="2">Transporter substrate-binding domain-containing protein</fullName>
    </submittedName>
</protein>
<sequence>MLKCLFVAISLILFSNTSIAGEEIPIWSYYESPPFGVNEDKNDITSFLANHLTSNSGGKWAFTSKFLPRPRLNKYLEEQQKGIAIWANPIWFGDKSETRYNWTHSVVLGRNEIVSLKENPVPYQEPSSLTGKKFGGVRGHRYVGIDELVNNGKINRKDSASFEKNFLKLLSKRVDVILIPRGELFHLMKKNNAEDKIYIASKPHQVYERKMLVTKNLPGVRDFINNQLDKLKNNNDWVTLLKNAGIYKEAQ</sequence>
<dbReference type="RefSeq" id="WP_219340040.1">
    <property type="nucleotide sequence ID" value="NZ_JACCKB010000016.1"/>
</dbReference>
<feature type="chain" id="PRO_5032491466" evidence="1">
    <location>
        <begin position="21"/>
        <end position="251"/>
    </location>
</feature>
<comment type="caution">
    <text evidence="2">The sequence shown here is derived from an EMBL/GenBank/DDBJ whole genome shotgun (WGS) entry which is preliminary data.</text>
</comment>
<name>A0A853HY09_9GAMM</name>
<dbReference type="SUPFAM" id="SSF53850">
    <property type="entry name" value="Periplasmic binding protein-like II"/>
    <property type="match status" value="1"/>
</dbReference>
<gene>
    <name evidence="2" type="ORF">H0A36_11530</name>
</gene>
<proteinExistence type="predicted"/>
<organism evidence="2 3">
    <name type="scientific">Spartinivicinus marinus</name>
    <dbReference type="NCBI Taxonomy" id="2994442"/>
    <lineage>
        <taxon>Bacteria</taxon>
        <taxon>Pseudomonadati</taxon>
        <taxon>Pseudomonadota</taxon>
        <taxon>Gammaproteobacteria</taxon>
        <taxon>Oceanospirillales</taxon>
        <taxon>Zooshikellaceae</taxon>
        <taxon>Spartinivicinus</taxon>
    </lineage>
</organism>
<evidence type="ECO:0000313" key="2">
    <source>
        <dbReference type="EMBL" id="NYZ66640.1"/>
    </source>
</evidence>
<keyword evidence="1" id="KW-0732">Signal</keyword>
<dbReference type="EMBL" id="JACCKB010000016">
    <property type="protein sequence ID" value="NYZ66640.1"/>
    <property type="molecule type" value="Genomic_DNA"/>
</dbReference>
<dbReference type="Gene3D" id="3.40.190.10">
    <property type="entry name" value="Periplasmic binding protein-like II"/>
    <property type="match status" value="2"/>
</dbReference>
<dbReference type="Proteomes" id="UP000569732">
    <property type="component" value="Unassembled WGS sequence"/>
</dbReference>
<keyword evidence="3" id="KW-1185">Reference proteome</keyword>
<feature type="signal peptide" evidence="1">
    <location>
        <begin position="1"/>
        <end position="20"/>
    </location>
</feature>
<accession>A0A853HY09</accession>
<evidence type="ECO:0000313" key="3">
    <source>
        <dbReference type="Proteomes" id="UP000569732"/>
    </source>
</evidence>
<evidence type="ECO:0000256" key="1">
    <source>
        <dbReference type="SAM" id="SignalP"/>
    </source>
</evidence>
<dbReference type="AlphaFoldDB" id="A0A853HY09"/>